<dbReference type="Gramene" id="EFJ06414">
    <property type="protein sequence ID" value="EFJ06414"/>
    <property type="gene ID" value="SELMODRAFT_135409"/>
</dbReference>
<keyword evidence="1" id="KW-0677">Repeat</keyword>
<dbReference type="InParanoid" id="D8TA73"/>
<dbReference type="InterPro" id="IPR046960">
    <property type="entry name" value="PPR_At4g14850-like_plant"/>
</dbReference>
<accession>D8TA73</accession>
<dbReference type="Gene3D" id="1.25.40.10">
    <property type="entry name" value="Tetratricopeptide repeat domain"/>
    <property type="match status" value="4"/>
</dbReference>
<sequence>MYGKCGCLQEAFAVFNGIPYPNKYSWKILLQLYIDNGLLHSAEQTFRNMPVEIRDSDAIAWNAMISAFALHGHLLVALDLFHDMPHRTVVSWNTIIAALIQAARFEAAINAYERMPEHNATSGTAVLAAYGHDGYVGSVEDAKAMFDGLPERDVMAWTAMVRAYGLHGMLDEARAAFDKMPAWSIVTCTGLMVIFAEGGHVCKATNLFQAMPEHHIVSCSHMIKMYGSIGSLEQAKNIFDTMPERDLNGVSFTALLQAFHMAGSVSDMLEILERMPEKDLVSWVVMLKGYAENGHMLEAKEAFDRMPQHDAFSSNAMLAGLAQAGESGAARDFFDGMPCRNGYSWSTMIRDAGTAAVAEIFFSLMPQWDLMSCGAMISAYAAVVDGIERAKARFETMVQRGADLWSSMFLATALCNYVILALMEKGLLQESRNIFDAIPNKAPSLWAVVVGYTRNGHTEEAMELFNRHTDCQEDTLAWNSIIALHATRGDVDQALHSAYLMELQGVEPDGLTFTTLLASCSKAGMVEQAWGRFMAMVVDYGLRASASQYRVMVDLVARLGMVAEAKELIDGMPFSPDVATWRTLLSACVVHHDASMGSWAAMEMAELDLLSSSAYVMVFGLCDTSRDLPQLV</sequence>
<keyword evidence="4" id="KW-1185">Reference proteome</keyword>
<feature type="repeat" description="PPR" evidence="2">
    <location>
        <begin position="153"/>
        <end position="187"/>
    </location>
</feature>
<dbReference type="FunFam" id="1.25.40.10:FF:000158">
    <property type="entry name" value="pentatricopeptide repeat-containing protein At2g33680"/>
    <property type="match status" value="1"/>
</dbReference>
<dbReference type="GO" id="GO:0009451">
    <property type="term" value="P:RNA modification"/>
    <property type="evidence" value="ECO:0007669"/>
    <property type="project" value="InterPro"/>
</dbReference>
<evidence type="ECO:0000313" key="3">
    <source>
        <dbReference type="EMBL" id="EFJ06414.1"/>
    </source>
</evidence>
<evidence type="ECO:0000313" key="4">
    <source>
        <dbReference type="Proteomes" id="UP000001514"/>
    </source>
</evidence>
<proteinExistence type="predicted"/>
<dbReference type="PANTHER" id="PTHR47926">
    <property type="entry name" value="PENTATRICOPEPTIDE REPEAT-CONTAINING PROTEIN"/>
    <property type="match status" value="1"/>
</dbReference>
<dbReference type="eggNOG" id="KOG4197">
    <property type="taxonomic scope" value="Eukaryota"/>
</dbReference>
<dbReference type="HOGENOM" id="CLU_002706_30_5_1"/>
<dbReference type="NCBIfam" id="TIGR00756">
    <property type="entry name" value="PPR"/>
    <property type="match status" value="4"/>
</dbReference>
<dbReference type="Proteomes" id="UP000001514">
    <property type="component" value="Unassembled WGS sequence"/>
</dbReference>
<dbReference type="PANTHER" id="PTHR47926:SF533">
    <property type="entry name" value="DYW DOMAIN-CONTAINING PROTEIN"/>
    <property type="match status" value="1"/>
</dbReference>
<dbReference type="PROSITE" id="PS51375">
    <property type="entry name" value="PPR"/>
    <property type="match status" value="4"/>
</dbReference>
<evidence type="ECO:0000256" key="2">
    <source>
        <dbReference type="PROSITE-ProRule" id="PRU00708"/>
    </source>
</evidence>
<dbReference type="InterPro" id="IPR002885">
    <property type="entry name" value="PPR_rpt"/>
</dbReference>
<evidence type="ECO:0008006" key="5">
    <source>
        <dbReference type="Google" id="ProtNLM"/>
    </source>
</evidence>
<dbReference type="AlphaFoldDB" id="D8TA73"/>
<dbReference type="KEGG" id="smo:SELMODRAFT_135409"/>
<feature type="repeat" description="PPR" evidence="2">
    <location>
        <begin position="474"/>
        <end position="508"/>
    </location>
</feature>
<dbReference type="GO" id="GO:0003723">
    <property type="term" value="F:RNA binding"/>
    <property type="evidence" value="ECO:0007669"/>
    <property type="project" value="InterPro"/>
</dbReference>
<dbReference type="GO" id="GO:0048731">
    <property type="term" value="P:system development"/>
    <property type="evidence" value="ECO:0007669"/>
    <property type="project" value="UniProtKB-ARBA"/>
</dbReference>
<dbReference type="InterPro" id="IPR011990">
    <property type="entry name" value="TPR-like_helical_dom_sf"/>
</dbReference>
<reference evidence="3 4" key="1">
    <citation type="journal article" date="2011" name="Science">
        <title>The Selaginella genome identifies genetic changes associated with the evolution of vascular plants.</title>
        <authorList>
            <person name="Banks J.A."/>
            <person name="Nishiyama T."/>
            <person name="Hasebe M."/>
            <person name="Bowman J.L."/>
            <person name="Gribskov M."/>
            <person name="dePamphilis C."/>
            <person name="Albert V.A."/>
            <person name="Aono N."/>
            <person name="Aoyama T."/>
            <person name="Ambrose B.A."/>
            <person name="Ashton N.W."/>
            <person name="Axtell M.J."/>
            <person name="Barker E."/>
            <person name="Barker M.S."/>
            <person name="Bennetzen J.L."/>
            <person name="Bonawitz N.D."/>
            <person name="Chapple C."/>
            <person name="Cheng C."/>
            <person name="Correa L.G."/>
            <person name="Dacre M."/>
            <person name="DeBarry J."/>
            <person name="Dreyer I."/>
            <person name="Elias M."/>
            <person name="Engstrom E.M."/>
            <person name="Estelle M."/>
            <person name="Feng L."/>
            <person name="Finet C."/>
            <person name="Floyd S.K."/>
            <person name="Frommer W.B."/>
            <person name="Fujita T."/>
            <person name="Gramzow L."/>
            <person name="Gutensohn M."/>
            <person name="Harholt J."/>
            <person name="Hattori M."/>
            <person name="Heyl A."/>
            <person name="Hirai T."/>
            <person name="Hiwatashi Y."/>
            <person name="Ishikawa M."/>
            <person name="Iwata M."/>
            <person name="Karol K.G."/>
            <person name="Koehler B."/>
            <person name="Kolukisaoglu U."/>
            <person name="Kubo M."/>
            <person name="Kurata T."/>
            <person name="Lalonde S."/>
            <person name="Li K."/>
            <person name="Li Y."/>
            <person name="Litt A."/>
            <person name="Lyons E."/>
            <person name="Manning G."/>
            <person name="Maruyama T."/>
            <person name="Michael T.P."/>
            <person name="Mikami K."/>
            <person name="Miyazaki S."/>
            <person name="Morinaga S."/>
            <person name="Murata T."/>
            <person name="Mueller-Roeber B."/>
            <person name="Nelson D.R."/>
            <person name="Obara M."/>
            <person name="Oguri Y."/>
            <person name="Olmstead R.G."/>
            <person name="Onodera N."/>
            <person name="Petersen B.L."/>
            <person name="Pils B."/>
            <person name="Prigge M."/>
            <person name="Rensing S.A."/>
            <person name="Riano-Pachon D.M."/>
            <person name="Roberts A.W."/>
            <person name="Sato Y."/>
            <person name="Scheller H.V."/>
            <person name="Schulz B."/>
            <person name="Schulz C."/>
            <person name="Shakirov E.V."/>
            <person name="Shibagaki N."/>
            <person name="Shinohara N."/>
            <person name="Shippen D.E."/>
            <person name="Soerensen I."/>
            <person name="Sotooka R."/>
            <person name="Sugimoto N."/>
            <person name="Sugita M."/>
            <person name="Sumikawa N."/>
            <person name="Tanurdzic M."/>
            <person name="Theissen G."/>
            <person name="Ulvskov P."/>
            <person name="Wakazuki S."/>
            <person name="Weng J.K."/>
            <person name="Willats W.W."/>
            <person name="Wipf D."/>
            <person name="Wolf P.G."/>
            <person name="Yang L."/>
            <person name="Zimmer A.D."/>
            <person name="Zhu Q."/>
            <person name="Mitros T."/>
            <person name="Hellsten U."/>
            <person name="Loque D."/>
            <person name="Otillar R."/>
            <person name="Salamov A."/>
            <person name="Schmutz J."/>
            <person name="Shapiro H."/>
            <person name="Lindquist E."/>
            <person name="Lucas S."/>
            <person name="Rokhsar D."/>
            <person name="Grigoriev I.V."/>
        </authorList>
    </citation>
    <scope>NUCLEOTIDE SEQUENCE [LARGE SCALE GENOMIC DNA]</scope>
</reference>
<evidence type="ECO:0000256" key="1">
    <source>
        <dbReference type="ARBA" id="ARBA00022737"/>
    </source>
</evidence>
<feature type="repeat" description="PPR" evidence="2">
    <location>
        <begin position="279"/>
        <end position="313"/>
    </location>
</feature>
<feature type="repeat" description="PPR" evidence="2">
    <location>
        <begin position="57"/>
        <end position="91"/>
    </location>
</feature>
<dbReference type="Pfam" id="PF01535">
    <property type="entry name" value="PPR"/>
    <property type="match status" value="10"/>
</dbReference>
<gene>
    <name evidence="3" type="ORF">SELMODRAFT_135409</name>
</gene>
<name>D8TA73_SELML</name>
<dbReference type="EMBL" id="GL377701">
    <property type="protein sequence ID" value="EFJ06414.1"/>
    <property type="molecule type" value="Genomic_DNA"/>
</dbReference>
<organism evidence="4">
    <name type="scientific">Selaginella moellendorffii</name>
    <name type="common">Spikemoss</name>
    <dbReference type="NCBI Taxonomy" id="88036"/>
    <lineage>
        <taxon>Eukaryota</taxon>
        <taxon>Viridiplantae</taxon>
        <taxon>Streptophyta</taxon>
        <taxon>Embryophyta</taxon>
        <taxon>Tracheophyta</taxon>
        <taxon>Lycopodiopsida</taxon>
        <taxon>Selaginellales</taxon>
        <taxon>Selaginellaceae</taxon>
        <taxon>Selaginella</taxon>
    </lineage>
</organism>
<protein>
    <recommendedName>
        <fullName evidence="5">Pentacotripeptide-repeat region of PRORP domain-containing protein</fullName>
    </recommendedName>
</protein>